<reference evidence="13 14" key="1">
    <citation type="submission" date="2017-09" db="EMBL/GenBank/DDBJ databases">
        <title>WGS assembly of Aquilegia coerulea Goldsmith.</title>
        <authorList>
            <person name="Hodges S."/>
            <person name="Kramer E."/>
            <person name="Nordborg M."/>
            <person name="Tomkins J."/>
            <person name="Borevitz J."/>
            <person name="Derieg N."/>
            <person name="Yan J."/>
            <person name="Mihaltcheva S."/>
            <person name="Hayes R.D."/>
            <person name="Rokhsar D."/>
        </authorList>
    </citation>
    <scope>NUCLEOTIDE SEQUENCE [LARGE SCALE GENOMIC DNA]</scope>
    <source>
        <strain evidence="14">cv. Goldsmith</strain>
    </source>
</reference>
<dbReference type="Pfam" id="PF00397">
    <property type="entry name" value="WW"/>
    <property type="match status" value="2"/>
</dbReference>
<keyword evidence="2" id="KW-0507">mRNA processing</keyword>
<dbReference type="InterPro" id="IPR036517">
    <property type="entry name" value="FF_domain_sf"/>
</dbReference>
<evidence type="ECO:0008006" key="15">
    <source>
        <dbReference type="Google" id="ProtNLM"/>
    </source>
</evidence>
<dbReference type="SMART" id="SM00441">
    <property type="entry name" value="FF"/>
    <property type="match status" value="5"/>
</dbReference>
<evidence type="ECO:0000256" key="2">
    <source>
        <dbReference type="ARBA" id="ARBA00022664"/>
    </source>
</evidence>
<evidence type="ECO:0000256" key="3">
    <source>
        <dbReference type="ARBA" id="ARBA00022737"/>
    </source>
</evidence>
<comment type="subunit">
    <text evidence="8">Interacts (via the WW domains) with the phosphorylated C-terminal domain of NRPB1 (via CTD domain).</text>
</comment>
<keyword evidence="3" id="KW-0677">Repeat</keyword>
<dbReference type="FunFam" id="1.10.10.440:FF:000019">
    <property type="entry name" value="Pre-mRNA-processing protein 40A"/>
    <property type="match status" value="1"/>
</dbReference>
<dbReference type="GO" id="GO:0071004">
    <property type="term" value="C:U2-type prespliceosome"/>
    <property type="evidence" value="ECO:0007669"/>
    <property type="project" value="TreeGrafter"/>
</dbReference>
<feature type="compositionally biased region" description="Polar residues" evidence="10">
    <location>
        <begin position="112"/>
        <end position="127"/>
    </location>
</feature>
<evidence type="ECO:0000259" key="11">
    <source>
        <dbReference type="PROSITE" id="PS50020"/>
    </source>
</evidence>
<feature type="domain" description="FF" evidence="12">
    <location>
        <begin position="432"/>
        <end position="486"/>
    </location>
</feature>
<name>A0A2G5ECT3_AQUCA</name>
<feature type="region of interest" description="Disordered" evidence="10">
    <location>
        <begin position="1"/>
        <end position="45"/>
    </location>
</feature>
<dbReference type="Gene3D" id="2.20.70.10">
    <property type="match status" value="2"/>
</dbReference>
<dbReference type="GO" id="GO:0003723">
    <property type="term" value="F:RNA binding"/>
    <property type="evidence" value="ECO:0007669"/>
    <property type="project" value="TreeGrafter"/>
</dbReference>
<dbReference type="PROSITE" id="PS01159">
    <property type="entry name" value="WW_DOMAIN_1"/>
    <property type="match status" value="2"/>
</dbReference>
<evidence type="ECO:0000256" key="5">
    <source>
        <dbReference type="ARBA" id="ARBA00023242"/>
    </source>
</evidence>
<dbReference type="STRING" id="218851.A0A2G5ECT3"/>
<dbReference type="PANTHER" id="PTHR11864">
    <property type="entry name" value="PRE-MRNA-PROCESSING PROTEIN PRP40"/>
    <property type="match status" value="1"/>
</dbReference>
<dbReference type="CDD" id="cd00201">
    <property type="entry name" value="WW"/>
    <property type="match status" value="2"/>
</dbReference>
<evidence type="ECO:0000256" key="6">
    <source>
        <dbReference type="ARBA" id="ARBA00056384"/>
    </source>
</evidence>
<feature type="compositionally biased region" description="Low complexity" evidence="10">
    <location>
        <begin position="33"/>
        <end position="44"/>
    </location>
</feature>
<dbReference type="FunCoup" id="A0A2G5ECT3">
    <property type="interactions" value="3537"/>
</dbReference>
<dbReference type="InterPro" id="IPR036020">
    <property type="entry name" value="WW_dom_sf"/>
</dbReference>
<protein>
    <recommendedName>
        <fullName evidence="15">Pre-mRNA-processing protein 40A</fullName>
    </recommendedName>
</protein>
<dbReference type="InterPro" id="IPR002713">
    <property type="entry name" value="FF_domain"/>
</dbReference>
<keyword evidence="4" id="KW-0508">mRNA splicing</keyword>
<evidence type="ECO:0000256" key="7">
    <source>
        <dbReference type="ARBA" id="ARBA00061317"/>
    </source>
</evidence>
<gene>
    <name evidence="13" type="ORF">AQUCO_00900269v1</name>
</gene>
<dbReference type="InParanoid" id="A0A2G5ECT3"/>
<dbReference type="InterPro" id="IPR039726">
    <property type="entry name" value="Prp40-like"/>
</dbReference>
<feature type="compositionally biased region" description="Acidic residues" evidence="10">
    <location>
        <begin position="971"/>
        <end position="983"/>
    </location>
</feature>
<dbReference type="GO" id="GO:0005685">
    <property type="term" value="C:U1 snRNP"/>
    <property type="evidence" value="ECO:0007669"/>
    <property type="project" value="TreeGrafter"/>
</dbReference>
<feature type="domain" description="FF" evidence="12">
    <location>
        <begin position="499"/>
        <end position="554"/>
    </location>
</feature>
<evidence type="ECO:0000313" key="13">
    <source>
        <dbReference type="EMBL" id="PIA53569.1"/>
    </source>
</evidence>
<feature type="compositionally biased region" description="Basic and acidic residues" evidence="10">
    <location>
        <begin position="835"/>
        <end position="901"/>
    </location>
</feature>
<feature type="region of interest" description="Disordered" evidence="10">
    <location>
        <begin position="87"/>
        <end position="136"/>
    </location>
</feature>
<keyword evidence="9" id="KW-0175">Coiled coil</keyword>
<dbReference type="EMBL" id="KZ305026">
    <property type="protein sequence ID" value="PIA53569.1"/>
    <property type="molecule type" value="Genomic_DNA"/>
</dbReference>
<dbReference type="OrthoDB" id="187617at2759"/>
<evidence type="ECO:0000259" key="12">
    <source>
        <dbReference type="PROSITE" id="PS51676"/>
    </source>
</evidence>
<accession>A0A2G5ECT3</accession>
<dbReference type="AlphaFoldDB" id="A0A2G5ECT3"/>
<dbReference type="GO" id="GO:0070063">
    <property type="term" value="F:RNA polymerase binding"/>
    <property type="evidence" value="ECO:0007669"/>
    <property type="project" value="UniProtKB-ARBA"/>
</dbReference>
<feature type="compositionally biased region" description="Pro residues" evidence="10">
    <location>
        <begin position="17"/>
        <end position="32"/>
    </location>
</feature>
<feature type="coiled-coil region" evidence="9">
    <location>
        <begin position="615"/>
        <end position="650"/>
    </location>
</feature>
<dbReference type="Pfam" id="PF01846">
    <property type="entry name" value="FF"/>
    <property type="match status" value="5"/>
</dbReference>
<feature type="region of interest" description="Disordered" evidence="10">
    <location>
        <begin position="835"/>
        <end position="983"/>
    </location>
</feature>
<feature type="domain" description="WW" evidence="11">
    <location>
        <begin position="235"/>
        <end position="268"/>
    </location>
</feature>
<dbReference type="Proteomes" id="UP000230069">
    <property type="component" value="Unassembled WGS sequence"/>
</dbReference>
<dbReference type="SUPFAM" id="SSF81698">
    <property type="entry name" value="FF domain"/>
    <property type="match status" value="5"/>
</dbReference>
<dbReference type="FunFam" id="1.10.10.440:FF:000026">
    <property type="entry name" value="Pre-mRNA-processing protein 40A"/>
    <property type="match status" value="1"/>
</dbReference>
<evidence type="ECO:0000256" key="9">
    <source>
        <dbReference type="SAM" id="Coils"/>
    </source>
</evidence>
<organism evidence="13 14">
    <name type="scientific">Aquilegia coerulea</name>
    <name type="common">Rocky mountain columbine</name>
    <dbReference type="NCBI Taxonomy" id="218851"/>
    <lineage>
        <taxon>Eukaryota</taxon>
        <taxon>Viridiplantae</taxon>
        <taxon>Streptophyta</taxon>
        <taxon>Embryophyta</taxon>
        <taxon>Tracheophyta</taxon>
        <taxon>Spermatophyta</taxon>
        <taxon>Magnoliopsida</taxon>
        <taxon>Ranunculales</taxon>
        <taxon>Ranunculaceae</taxon>
        <taxon>Thalictroideae</taxon>
        <taxon>Aquilegia</taxon>
    </lineage>
</organism>
<proteinExistence type="inferred from homology"/>
<dbReference type="PROSITE" id="PS51676">
    <property type="entry name" value="FF"/>
    <property type="match status" value="3"/>
</dbReference>
<keyword evidence="14" id="KW-1185">Reference proteome</keyword>
<dbReference type="Pfam" id="PF25432">
    <property type="entry name" value="FF_PRPF40A"/>
    <property type="match status" value="1"/>
</dbReference>
<feature type="compositionally biased region" description="Acidic residues" evidence="10">
    <location>
        <begin position="913"/>
        <end position="924"/>
    </location>
</feature>
<dbReference type="SUPFAM" id="SSF51045">
    <property type="entry name" value="WW domain"/>
    <property type="match status" value="2"/>
</dbReference>
<evidence type="ECO:0000256" key="4">
    <source>
        <dbReference type="ARBA" id="ARBA00023187"/>
    </source>
</evidence>
<evidence type="ECO:0000313" key="14">
    <source>
        <dbReference type="Proteomes" id="UP000230069"/>
    </source>
</evidence>
<keyword evidence="5" id="KW-0539">Nucleus</keyword>
<feature type="domain" description="WW" evidence="11">
    <location>
        <begin position="200"/>
        <end position="227"/>
    </location>
</feature>
<feature type="compositionally biased region" description="Low complexity" evidence="10">
    <location>
        <begin position="87"/>
        <end position="106"/>
    </location>
</feature>
<feature type="domain" description="FF" evidence="12">
    <location>
        <begin position="562"/>
        <end position="621"/>
    </location>
</feature>
<dbReference type="PROSITE" id="PS50020">
    <property type="entry name" value="WW_DOMAIN_2"/>
    <property type="match status" value="2"/>
</dbReference>
<comment type="similarity">
    <text evidence="7">Belongs to the PRPF40 family.</text>
</comment>
<dbReference type="SMART" id="SM00456">
    <property type="entry name" value="WW"/>
    <property type="match status" value="2"/>
</dbReference>
<comment type="subcellular location">
    <subcellularLocation>
        <location evidence="1">Nucleus</location>
    </subcellularLocation>
</comment>
<comment type="function">
    <text evidence="6">Binds the phosphorylated C-terminal domain (CTD) of the largest subunit of RNA polymerase II and functions as a scaffold for RNA processing machineries. May be involved in pre-mRNA splicing.</text>
</comment>
<sequence length="983" mass="112003">MASNSQPPGGQTLWPPIGGPAGPPQNFGPPIPIQFQPGFPQQQAHPYNLASSQNFRPVGQGISVSNVGLPASQSQQLQFPQMLQQLPLRPGQPSFGPPSSQGVPSPYAHQNRPLTPQQNTPPLNNHGPSVGGMGVAPSSSYTYQPIPHMHAPIVGGQTSVSSGSHTTLVPPQQSIQQPLVTASMATKVQGSATIQSSTIWIEHTSADGRRYYYNRITRLSSWEKPQDLMTPIERADASTDWKEFTSPDGRKYYYNKATQKSTWTMPSELKLAREQLQRGDGQIMQPDAPATCQVPDSVTVSSVEAPSITSSAISDVSSPVPVVPVPAVFTPLQAVGSISTVDVKIQSPVSVVTPLSVNVSEKAEATTALMTTAATMSVIDDVSPQKVANSVDETSLQDLEEAKNTMAAAGKTNVTVLEEKTVEAELISYANKQDAKDAFKALLESANVESDWSWEQAMRVIINDKRYGALKSLSERKQVFNEYLGQRKKQEAEDRRTKQKQAREDFIKMLEDSDVLTSTTKWSKAITIFEDDERFKAVERVRDREDIFESYITELQKKERAKAHEENKRNIREYKQFLQSCDFIKANSQWRKVQERLEQDERCSRLEKIDRLKIFQEYLNDLEKEEEEQKKIEKEQLRRAERNNRDEFRKLMEGHVAAGVLTAKTHWREYHEKVKDLPAYVAASSNTSGATPKVLFEDVAEELEKQYYDDKIRIKDAIKFKKITMASTWTIDDLKVAVSEELSSSPISDINFKLAFDELLERVKEKEEKEVKKRNNLADNFSQFLYSIKEINSTSTWDECKALIEDSQEYRSIGEESFKREIFEEYITHLLEKAKEKERKRSEEKAKKEKERGERERRKEKERKEKDREHGRDRGEERSKKIETESGDVDVKEARKREKERDRKHRKRRQNEGDEVSSDKEENEESKKSRRHRSDGKKSRKHVNSNESDSEGRHKRHRREHRHGSRRNGDLEDGELGEDGEIR</sequence>
<dbReference type="GO" id="GO:0045292">
    <property type="term" value="P:mRNA cis splicing, via spliceosome"/>
    <property type="evidence" value="ECO:0007669"/>
    <property type="project" value="InterPro"/>
</dbReference>
<dbReference type="Gene3D" id="1.10.10.440">
    <property type="entry name" value="FF domain"/>
    <property type="match status" value="5"/>
</dbReference>
<dbReference type="InterPro" id="IPR001202">
    <property type="entry name" value="WW_dom"/>
</dbReference>
<evidence type="ECO:0000256" key="8">
    <source>
        <dbReference type="ARBA" id="ARBA00064817"/>
    </source>
</evidence>
<evidence type="ECO:0000256" key="10">
    <source>
        <dbReference type="SAM" id="MobiDB-lite"/>
    </source>
</evidence>
<evidence type="ECO:0000256" key="1">
    <source>
        <dbReference type="ARBA" id="ARBA00004123"/>
    </source>
</evidence>
<dbReference type="FunFam" id="1.10.10.440:FF:000013">
    <property type="entry name" value="pre-mRNA-processing protein 40A isoform X1"/>
    <property type="match status" value="1"/>
</dbReference>
<feature type="compositionally biased region" description="Basic residues" evidence="10">
    <location>
        <begin position="953"/>
        <end position="966"/>
    </location>
</feature>
<dbReference type="PANTHER" id="PTHR11864:SF0">
    <property type="entry name" value="PRP40 PRE-MRNA PROCESSING FACTOR 40 HOMOLOG A (YEAST)"/>
    <property type="match status" value="1"/>
</dbReference>
<dbReference type="FunFam" id="1.10.10.440:FF:000024">
    <property type="entry name" value="Pre-mRNA-processing protein 40A"/>
    <property type="match status" value="1"/>
</dbReference>
<feature type="compositionally biased region" description="Basic residues" evidence="10">
    <location>
        <begin position="928"/>
        <end position="943"/>
    </location>
</feature>